<evidence type="ECO:0000256" key="2">
    <source>
        <dbReference type="ARBA" id="ARBA00022692"/>
    </source>
</evidence>
<keyword evidence="8" id="KW-1185">Reference proteome</keyword>
<dbReference type="GO" id="GO:0009306">
    <property type="term" value="P:protein secretion"/>
    <property type="evidence" value="ECO:0007669"/>
    <property type="project" value="InterPro"/>
</dbReference>
<sequence length="1192" mass="132457">MKKFFYGSLLLFVILITAVVVAGNSSSVIKKAADTFAPGYHITYEDISGNIFTGVRIKGIKYADRPLVREIRFLWNPSGILYKRLSINEVSAEEVDIDTLRALVASFRKNGEQASASPFPFAVTAGRVHVTLNPFVEQGIRIEKTLLDAEDLLYSADKVEAGDLKLQLDTNVTKLKLHAGLKEGKVTLKRLTLDETDPEILQKMFLLQEGRTAAKAPSETRLKTTREHSNPLIPKEADVHYFSAALKPGRYSAATIENLKITVEGLSADIVKLLKKREGAFSIDRYALELKSDAGRIDIEGSLKSDTATLNRVNMSRLDTLVLKALFLPKSNESSTDSKPEAAVEEERAKEGNRTKPQKMNPFIPKKILLKSLHADIMPVTFEPVHILAFALDAGKVKFDVENLLVEEGMINLKGKTNLTSFTESGKIENNHIEGHLVLTPNQRLFDLYKIPLRKKAVGNIDIDFAASKEKVTVNLKAKAKNIMLAKGDANQSREFNIDIDSLKSRAVYRFKERRLNADTQMRISTPYIKDILVTNRFVMDEKISYEGEVKAGEFAGLDSRLLKEVANLHIDYSGDLQTLKAHIDTEGLKGSFNVEDFRKKGLFRLETKDAIALGELVSLPAELNATRVNAVIDIPLNFARLIPLSGKVNIISNVANIDADVHYDKIITLKATATLPKKSLLRDLDENIRWDAVSPLVSSVKIGKRDVTATLKSDKLSAEVQVKTHKKTVEGRMELAGLRTTLNGKIGGDMLIQSEVNSFKTLLETASQFYTVTDMPNVEGKLSLSLSVRKTMEALLEINAPQVLYRSDRKTEHRIDDVKVVLRKKGPKIELSSYRFTYNTMKFFAKKPSVVSFDKEMITIAQLWLNDQLKVTGELNGKTMQGKVLAEAEKFRFSHEMIDLDSRISIESRLDGNLTDIRGKITLLGGDIHYDLAARSYPSDSDIVIVQEMKKKEPNPLMDNLTLQLQIDTQKPLVYREGPVDVKASADLVVHKSVMSDPLVIGSIDLVDGGSYLFQGKKFILEQSHIYLTGDPSKPILDITVKYQSLRHLIRVHITGTPAIPNILFSSVPSLSKEQILSLLLFDSEEAAAANNAGDMMKMMGGAMAKSALNDLGVKLDHLVIGEGNSVEVGKKLNDRTTVIYINGEIPKIEVKYKYSPSIDVVVGASEKSESLDVVYKKDFNTDSDIVIQGR</sequence>
<protein>
    <submittedName>
        <fullName evidence="7">Translocation/assembly module TamB domain-containing protein</fullName>
    </submittedName>
</protein>
<evidence type="ECO:0000256" key="5">
    <source>
        <dbReference type="SAM" id="MobiDB-lite"/>
    </source>
</evidence>
<comment type="subcellular location">
    <subcellularLocation>
        <location evidence="1">Membrane</location>
        <topology evidence="1">Single-pass membrane protein</topology>
    </subcellularLocation>
</comment>
<dbReference type="RefSeq" id="WP_197549481.1">
    <property type="nucleotide sequence ID" value="NZ_CP063164.1"/>
</dbReference>
<dbReference type="GO" id="GO:0005886">
    <property type="term" value="C:plasma membrane"/>
    <property type="evidence" value="ECO:0007669"/>
    <property type="project" value="InterPro"/>
</dbReference>
<dbReference type="AlphaFoldDB" id="A0A7M1S5G9"/>
<keyword evidence="2" id="KW-0812">Transmembrane</keyword>
<proteinExistence type="predicted"/>
<reference evidence="7 8" key="1">
    <citation type="submission" date="2020-10" db="EMBL/GenBank/DDBJ databases">
        <title>The genome of sulfurovum sp.</title>
        <authorList>
            <person name="Xie S."/>
            <person name="Shao Z."/>
            <person name="Jiang L."/>
        </authorList>
    </citation>
    <scope>NUCLEOTIDE SEQUENCE [LARGE SCALE GENOMIC DNA]</scope>
    <source>
        <strain evidence="7 8">ST-419</strain>
    </source>
</reference>
<dbReference type="PANTHER" id="PTHR36985:SF1">
    <property type="entry name" value="TRANSLOCATION AND ASSEMBLY MODULE SUBUNIT TAMB"/>
    <property type="match status" value="1"/>
</dbReference>
<dbReference type="KEGG" id="sinu:IMZ28_04115"/>
<dbReference type="GO" id="GO:0097347">
    <property type="term" value="C:TAM protein secretion complex"/>
    <property type="evidence" value="ECO:0007669"/>
    <property type="project" value="TreeGrafter"/>
</dbReference>
<evidence type="ECO:0000256" key="1">
    <source>
        <dbReference type="ARBA" id="ARBA00004167"/>
    </source>
</evidence>
<keyword evidence="4" id="KW-0472">Membrane</keyword>
<evidence type="ECO:0000313" key="8">
    <source>
        <dbReference type="Proteomes" id="UP000595074"/>
    </source>
</evidence>
<name>A0A7M1S5G9_9BACT</name>
<feature type="region of interest" description="Disordered" evidence="5">
    <location>
        <begin position="331"/>
        <end position="358"/>
    </location>
</feature>
<feature type="domain" description="Translocation and assembly module TamB C-terminal" evidence="6">
    <location>
        <begin position="887"/>
        <end position="1181"/>
    </location>
</feature>
<accession>A0A7M1S5G9</accession>
<evidence type="ECO:0000259" key="6">
    <source>
        <dbReference type="Pfam" id="PF04357"/>
    </source>
</evidence>
<feature type="compositionally biased region" description="Basic and acidic residues" evidence="5">
    <location>
        <begin position="336"/>
        <end position="354"/>
    </location>
</feature>
<gene>
    <name evidence="7" type="ORF">IMZ28_04115</name>
</gene>
<evidence type="ECO:0000313" key="7">
    <source>
        <dbReference type="EMBL" id="QOR62663.1"/>
    </source>
</evidence>
<dbReference type="PANTHER" id="PTHR36985">
    <property type="entry name" value="TRANSLOCATION AND ASSEMBLY MODULE SUBUNIT TAMB"/>
    <property type="match status" value="1"/>
</dbReference>
<organism evidence="7 8">
    <name type="scientific">Sulfurovum indicum</name>
    <dbReference type="NCBI Taxonomy" id="2779528"/>
    <lineage>
        <taxon>Bacteria</taxon>
        <taxon>Pseudomonadati</taxon>
        <taxon>Campylobacterota</taxon>
        <taxon>Epsilonproteobacteria</taxon>
        <taxon>Campylobacterales</taxon>
        <taxon>Sulfurovaceae</taxon>
        <taxon>Sulfurovum</taxon>
    </lineage>
</organism>
<dbReference type="Pfam" id="PF04357">
    <property type="entry name" value="TamB"/>
    <property type="match status" value="1"/>
</dbReference>
<keyword evidence="3" id="KW-1133">Transmembrane helix</keyword>
<dbReference type="InterPro" id="IPR007452">
    <property type="entry name" value="TamB_C"/>
</dbReference>
<evidence type="ECO:0000256" key="4">
    <source>
        <dbReference type="ARBA" id="ARBA00023136"/>
    </source>
</evidence>
<dbReference type="Proteomes" id="UP000595074">
    <property type="component" value="Chromosome"/>
</dbReference>
<dbReference type="EMBL" id="CP063164">
    <property type="protein sequence ID" value="QOR62663.1"/>
    <property type="molecule type" value="Genomic_DNA"/>
</dbReference>
<evidence type="ECO:0000256" key="3">
    <source>
        <dbReference type="ARBA" id="ARBA00022989"/>
    </source>
</evidence>